<keyword evidence="10" id="KW-0732">Signal</keyword>
<keyword evidence="3 8" id="KW-1134">Transmembrane beta strand</keyword>
<dbReference type="Gene3D" id="2.170.130.10">
    <property type="entry name" value="TonB-dependent receptor, plug domain"/>
    <property type="match status" value="1"/>
</dbReference>
<feature type="domain" description="TonB-dependent receptor plug" evidence="12">
    <location>
        <begin position="69"/>
        <end position="178"/>
    </location>
</feature>
<gene>
    <name evidence="13" type="ORF">LK12_17105</name>
</gene>
<comment type="caution">
    <text evidence="13">The sequence shown here is derived from an EMBL/GenBank/DDBJ whole genome shotgun (WGS) entry which is preliminary data.</text>
</comment>
<protein>
    <recommendedName>
        <fullName evidence="15">TonB-dependent receptor</fullName>
    </recommendedName>
</protein>
<evidence type="ECO:0000256" key="5">
    <source>
        <dbReference type="ARBA" id="ARBA00023077"/>
    </source>
</evidence>
<accession>A0A0B1ZM17</accession>
<dbReference type="PANTHER" id="PTHR47234:SF2">
    <property type="entry name" value="TONB-DEPENDENT RECEPTOR"/>
    <property type="match status" value="1"/>
</dbReference>
<evidence type="ECO:0000256" key="6">
    <source>
        <dbReference type="ARBA" id="ARBA00023136"/>
    </source>
</evidence>
<evidence type="ECO:0000256" key="4">
    <source>
        <dbReference type="ARBA" id="ARBA00022692"/>
    </source>
</evidence>
<dbReference type="Pfam" id="PF00593">
    <property type="entry name" value="TonB_dep_Rec_b-barrel"/>
    <property type="match status" value="1"/>
</dbReference>
<evidence type="ECO:0000256" key="8">
    <source>
        <dbReference type="PROSITE-ProRule" id="PRU01360"/>
    </source>
</evidence>
<evidence type="ECO:0000256" key="10">
    <source>
        <dbReference type="SAM" id="SignalP"/>
    </source>
</evidence>
<dbReference type="STRING" id="1348853.LK12_17105"/>
<evidence type="ECO:0000259" key="12">
    <source>
        <dbReference type="Pfam" id="PF07715"/>
    </source>
</evidence>
<evidence type="ECO:0000313" key="13">
    <source>
        <dbReference type="EMBL" id="KHK90330.1"/>
    </source>
</evidence>
<dbReference type="PANTHER" id="PTHR47234">
    <property type="match status" value="1"/>
</dbReference>
<keyword evidence="5 9" id="KW-0798">TonB box</keyword>
<comment type="similarity">
    <text evidence="8 9">Belongs to the TonB-dependent receptor family.</text>
</comment>
<proteinExistence type="inferred from homology"/>
<name>A0A0B1ZM17_9SPHN</name>
<organism evidence="13 14">
    <name type="scientific">Novosphingobium malaysiense</name>
    <dbReference type="NCBI Taxonomy" id="1348853"/>
    <lineage>
        <taxon>Bacteria</taxon>
        <taxon>Pseudomonadati</taxon>
        <taxon>Pseudomonadota</taxon>
        <taxon>Alphaproteobacteria</taxon>
        <taxon>Sphingomonadales</taxon>
        <taxon>Sphingomonadaceae</taxon>
        <taxon>Novosphingobium</taxon>
    </lineage>
</organism>
<feature type="signal peptide" evidence="10">
    <location>
        <begin position="1"/>
        <end position="30"/>
    </location>
</feature>
<reference evidence="13 14" key="1">
    <citation type="submission" date="2014-10" db="EMBL/GenBank/DDBJ databases">
        <title>Genome sequence of Novosphingobium malaysiense MUSC 273(T).</title>
        <authorList>
            <person name="Lee L.-H."/>
        </authorList>
    </citation>
    <scope>NUCLEOTIDE SEQUENCE [LARGE SCALE GENOMIC DNA]</scope>
    <source>
        <strain evidence="13 14">MUSC 273</strain>
    </source>
</reference>
<sequence length="980" mass="104719">MAKGTLLRQVKCALFAGIAMELVLGSPASAQDVPAKADGKQSNNSDASNEAIIVTGSRIKRRDYVTASPLVTVGEDILQGSGKTNVDEALALLPQFNGVGNGASIAAFPGPKAINLRGLGEIRSLPLLDGRRLPPSTIVGFTPGITDISFIPNAVISNIEVISGGASAVYGADAVAGVVNIKTRDDFNGVEVSFDYGIAEVGDGENVDLSLLYGGDFGPDKRGHIMLAGSYTRRGEVAQFPARPYLNRPTTPLYGSANVIGGSPFSQSAIDQVFGSYGFAPGTVPATTNIGINPDGTLFAGVGGTNLDTTGLDGYYSIVNGAVVAGFPSNQFALSKTDKYSAFVKADYELTDNVTVYAQGIYTKAKEIRGQAVNTTALIASVPVTNPFIPTDLQTLLASRSNPDANFTLFNSFIDLPTDWGSETQTWQAVGGLRGTFDFADINWDIYYSHTSIDFANQYFGYINTKRRLALINAPDGGASICEGGLNMFSYQHVSQECADYLTTDAEDMTKSRQDVVEATVGGKLFPIGLGASPMRFALTGTWRKNGMSYTPSDEVANGIIQVPIGGQAVPYRTVTVKEIAGELLIPVLQDVPFARSLNINLGGRYSDYSTAGGVETYRVEADYRPVDSVMLRGGYERAVRAGSFSELFLPPSYTQSQFLPTPPVGGDPCSIDTNANAAGGNALRQLCIATGVPSSYYDGSVALPNYLPYTTQGNGTVQPEKADTVTLGLVFQPDFGPNWVRNFNATIDFYSIKIKGLISRPTASDVVTSCYNVDGKSNPGYDPNDINCQQISRDSSGLLSNVIVVPQNIGALKTKGIDVQIDWKVDLGPGKLRVGTYMNFLLEFAFQRSAGLPFVDYAGLSADNFLGIFGDHHPRFKATTNVGYNINGFDAFMIWRHVSGMQDLTQVTSPSSPLPDTASYDVFDVHASYQINDTFTVRGGITNVFDRKPNFLGDVQGLTSFRLYDPIGRAYSMGVTATF</sequence>
<feature type="chain" id="PRO_5002085654" description="TonB-dependent receptor" evidence="10">
    <location>
        <begin position="31"/>
        <end position="980"/>
    </location>
</feature>
<evidence type="ECO:0008006" key="15">
    <source>
        <dbReference type="Google" id="ProtNLM"/>
    </source>
</evidence>
<dbReference type="PROSITE" id="PS52016">
    <property type="entry name" value="TONB_DEPENDENT_REC_3"/>
    <property type="match status" value="1"/>
</dbReference>
<dbReference type="SUPFAM" id="SSF56935">
    <property type="entry name" value="Porins"/>
    <property type="match status" value="1"/>
</dbReference>
<keyword evidence="6 8" id="KW-0472">Membrane</keyword>
<keyword evidence="14" id="KW-1185">Reference proteome</keyword>
<evidence type="ECO:0000256" key="1">
    <source>
        <dbReference type="ARBA" id="ARBA00004571"/>
    </source>
</evidence>
<evidence type="ECO:0000259" key="11">
    <source>
        <dbReference type="Pfam" id="PF00593"/>
    </source>
</evidence>
<comment type="subcellular location">
    <subcellularLocation>
        <location evidence="1 8">Cell outer membrane</location>
        <topology evidence="1 8">Multi-pass membrane protein</topology>
    </subcellularLocation>
</comment>
<dbReference type="InterPro" id="IPR036942">
    <property type="entry name" value="Beta-barrel_TonB_sf"/>
</dbReference>
<evidence type="ECO:0000256" key="3">
    <source>
        <dbReference type="ARBA" id="ARBA00022452"/>
    </source>
</evidence>
<dbReference type="InterPro" id="IPR037066">
    <property type="entry name" value="Plug_dom_sf"/>
</dbReference>
<dbReference type="InterPro" id="IPR012910">
    <property type="entry name" value="Plug_dom"/>
</dbReference>
<dbReference type="GO" id="GO:0009279">
    <property type="term" value="C:cell outer membrane"/>
    <property type="evidence" value="ECO:0007669"/>
    <property type="project" value="UniProtKB-SubCell"/>
</dbReference>
<dbReference type="Proteomes" id="UP000031057">
    <property type="component" value="Unassembled WGS sequence"/>
</dbReference>
<keyword evidence="7 8" id="KW-0998">Cell outer membrane</keyword>
<keyword evidence="2 8" id="KW-0813">Transport</keyword>
<evidence type="ECO:0000313" key="14">
    <source>
        <dbReference type="Proteomes" id="UP000031057"/>
    </source>
</evidence>
<dbReference type="EMBL" id="JTDI01000005">
    <property type="protein sequence ID" value="KHK90330.1"/>
    <property type="molecule type" value="Genomic_DNA"/>
</dbReference>
<evidence type="ECO:0000256" key="2">
    <source>
        <dbReference type="ARBA" id="ARBA00022448"/>
    </source>
</evidence>
<dbReference type="AlphaFoldDB" id="A0A0B1ZM17"/>
<dbReference type="InterPro" id="IPR039426">
    <property type="entry name" value="TonB-dep_rcpt-like"/>
</dbReference>
<evidence type="ECO:0000256" key="7">
    <source>
        <dbReference type="ARBA" id="ARBA00023237"/>
    </source>
</evidence>
<dbReference type="Pfam" id="PF07715">
    <property type="entry name" value="Plug"/>
    <property type="match status" value="1"/>
</dbReference>
<feature type="domain" description="TonB-dependent receptor-like beta-barrel" evidence="11">
    <location>
        <begin position="404"/>
        <end position="945"/>
    </location>
</feature>
<keyword evidence="4 8" id="KW-0812">Transmembrane</keyword>
<dbReference type="InterPro" id="IPR000531">
    <property type="entry name" value="Beta-barrel_TonB"/>
</dbReference>
<evidence type="ECO:0000256" key="9">
    <source>
        <dbReference type="RuleBase" id="RU003357"/>
    </source>
</evidence>
<dbReference type="Gene3D" id="2.40.170.20">
    <property type="entry name" value="TonB-dependent receptor, beta-barrel domain"/>
    <property type="match status" value="1"/>
</dbReference>